<protein>
    <submittedName>
        <fullName evidence="1">Uncharacterized protein</fullName>
    </submittedName>
</protein>
<proteinExistence type="predicted"/>
<sequence>MKTSPFTPSHLSQMRHRCEACSNSSLGLHVHQGLQMPLSRLAGTYKGMNGTNYYHCHRLFAIQCLRCHCRNMIDCYGKTTPSSTCRCMKGRNNIAETQFNSDTDR</sequence>
<dbReference type="AlphaFoldDB" id="W7TT39"/>
<name>W7TT39_9STRA</name>
<keyword evidence="2" id="KW-1185">Reference proteome</keyword>
<dbReference type="Proteomes" id="UP000019335">
    <property type="component" value="Chromosome 17"/>
</dbReference>
<gene>
    <name evidence="1" type="ORF">Naga_100889g2</name>
</gene>
<organism evidence="1 2">
    <name type="scientific">Nannochloropsis gaditana</name>
    <dbReference type="NCBI Taxonomy" id="72520"/>
    <lineage>
        <taxon>Eukaryota</taxon>
        <taxon>Sar</taxon>
        <taxon>Stramenopiles</taxon>
        <taxon>Ochrophyta</taxon>
        <taxon>Eustigmatophyceae</taxon>
        <taxon>Eustigmatales</taxon>
        <taxon>Monodopsidaceae</taxon>
        <taxon>Nannochloropsis</taxon>
    </lineage>
</organism>
<evidence type="ECO:0000313" key="1">
    <source>
        <dbReference type="EMBL" id="EWM23484.1"/>
    </source>
</evidence>
<evidence type="ECO:0000313" key="2">
    <source>
        <dbReference type="Proteomes" id="UP000019335"/>
    </source>
</evidence>
<accession>W7TT39</accession>
<comment type="caution">
    <text evidence="1">The sequence shown here is derived from an EMBL/GenBank/DDBJ whole genome shotgun (WGS) entry which is preliminary data.</text>
</comment>
<reference evidence="1 2" key="1">
    <citation type="journal article" date="2014" name="Mol. Plant">
        <title>Chromosome Scale Genome Assembly and Transcriptome Profiling of Nannochloropsis gaditana in Nitrogen Depletion.</title>
        <authorList>
            <person name="Corteggiani Carpinelli E."/>
            <person name="Telatin A."/>
            <person name="Vitulo N."/>
            <person name="Forcato C."/>
            <person name="D'Angelo M."/>
            <person name="Schiavon R."/>
            <person name="Vezzi A."/>
            <person name="Giacometti G.M."/>
            <person name="Morosinotto T."/>
            <person name="Valle G."/>
        </authorList>
    </citation>
    <scope>NUCLEOTIDE SEQUENCE [LARGE SCALE GENOMIC DNA]</scope>
    <source>
        <strain evidence="1 2">B-31</strain>
    </source>
</reference>
<dbReference type="EMBL" id="AZIL01001628">
    <property type="protein sequence ID" value="EWM23484.1"/>
    <property type="molecule type" value="Genomic_DNA"/>
</dbReference>